<organism evidence="1 2">
    <name type="scientific">Desertifilum tharense IPPAS B-1220</name>
    <dbReference type="NCBI Taxonomy" id="1781255"/>
    <lineage>
        <taxon>Bacteria</taxon>
        <taxon>Bacillati</taxon>
        <taxon>Cyanobacteriota</taxon>
        <taxon>Cyanophyceae</taxon>
        <taxon>Desertifilales</taxon>
        <taxon>Desertifilaceae</taxon>
        <taxon>Desertifilum</taxon>
    </lineage>
</organism>
<protein>
    <submittedName>
        <fullName evidence="1">SpoIID/LytB domain-containing protein</fullName>
    </submittedName>
</protein>
<evidence type="ECO:0000313" key="2">
    <source>
        <dbReference type="Proteomes" id="UP000095472"/>
    </source>
</evidence>
<evidence type="ECO:0000313" key="1">
    <source>
        <dbReference type="EMBL" id="XPM65404.1"/>
    </source>
</evidence>
<reference evidence="1 2" key="1">
    <citation type="journal article" date="2016" name="Genome Announc.">
        <title>Draft Genome Sequence of the Thermotolerant Cyanobacterium Desertifilum sp. IPPAS B-1220.</title>
        <authorList>
            <person name="Mironov K.S."/>
            <person name="Sinetova M.A."/>
            <person name="Bolatkhan K."/>
            <person name="Zayadan B.K."/>
            <person name="Ustinova V.V."/>
            <person name="Kupriyanova E.V."/>
            <person name="Skrypnik A.N."/>
            <person name="Gogoleva N.E."/>
            <person name="Gogolev Y.V."/>
            <person name="Los D.A."/>
        </authorList>
    </citation>
    <scope>NUCLEOTIDE SEQUENCE [LARGE SCALE GENOMIC DNA]</scope>
    <source>
        <strain evidence="1 2">IPPAS B-1220</strain>
    </source>
</reference>
<proteinExistence type="predicted"/>
<accession>A0ACD5GY51</accession>
<dbReference type="Proteomes" id="UP000095472">
    <property type="component" value="Chromosome"/>
</dbReference>
<name>A0ACD5GY51_9CYAN</name>
<dbReference type="EMBL" id="CP182909">
    <property type="protein sequence ID" value="XPM65404.1"/>
    <property type="molecule type" value="Genomic_DNA"/>
</dbReference>
<gene>
    <name evidence="1" type="ORF">BH720_006735</name>
</gene>
<sequence>MDWRSLVSRTHPISVPLLKASRTVNYVDLEKYLYSVLGGEMPPSWYSRSLKSPSCARPFLCPPPARKNPQ</sequence>
<keyword evidence="2" id="KW-1185">Reference proteome</keyword>